<proteinExistence type="predicted"/>
<name>A0A2M7XFG4_9BACT</name>
<dbReference type="EMBL" id="PFWT01000009">
    <property type="protein sequence ID" value="PJA46595.1"/>
    <property type="molecule type" value="Genomic_DNA"/>
</dbReference>
<reference evidence="2" key="1">
    <citation type="submission" date="2017-09" db="EMBL/GenBank/DDBJ databases">
        <title>Depth-based differentiation of microbial function through sediment-hosted aquifers and enrichment of novel symbionts in the deep terrestrial subsurface.</title>
        <authorList>
            <person name="Probst A.J."/>
            <person name="Ladd B."/>
            <person name="Jarett J.K."/>
            <person name="Geller-Mcgrath D.E."/>
            <person name="Sieber C.M.K."/>
            <person name="Emerson J.B."/>
            <person name="Anantharaman K."/>
            <person name="Thomas B.C."/>
            <person name="Malmstrom R."/>
            <person name="Stieglmeier M."/>
            <person name="Klingl A."/>
            <person name="Woyke T."/>
            <person name="Ryan C.M."/>
            <person name="Banfield J.F."/>
        </authorList>
    </citation>
    <scope>NUCLEOTIDE SEQUENCE [LARGE SCALE GENOMIC DNA]</scope>
</reference>
<accession>A0A2M7XFG4</accession>
<sequence>MALQEYFGETCPHCIVMKPMVEKLEKELGVTVEKFEVWNNDENAKKLETVDKGLCGGVPFFFNTENHQFICGGTDEETLRAWMKGELESKQ</sequence>
<dbReference type="AlphaFoldDB" id="A0A2M7XFG4"/>
<dbReference type="InterPro" id="IPR036249">
    <property type="entry name" value="Thioredoxin-like_sf"/>
</dbReference>
<dbReference type="SUPFAM" id="SSF52833">
    <property type="entry name" value="Thioredoxin-like"/>
    <property type="match status" value="1"/>
</dbReference>
<organism evidence="1 2">
    <name type="scientific">Candidatus Uhrbacteria bacterium CG_4_9_14_3_um_filter_41_35</name>
    <dbReference type="NCBI Taxonomy" id="1975034"/>
    <lineage>
        <taxon>Bacteria</taxon>
        <taxon>Candidatus Uhriibacteriota</taxon>
    </lineage>
</organism>
<evidence type="ECO:0000313" key="2">
    <source>
        <dbReference type="Proteomes" id="UP000231263"/>
    </source>
</evidence>
<dbReference type="CDD" id="cd01659">
    <property type="entry name" value="TRX_superfamily"/>
    <property type="match status" value="1"/>
</dbReference>
<dbReference type="Proteomes" id="UP000231263">
    <property type="component" value="Unassembled WGS sequence"/>
</dbReference>
<evidence type="ECO:0000313" key="1">
    <source>
        <dbReference type="EMBL" id="PJA46595.1"/>
    </source>
</evidence>
<dbReference type="Gene3D" id="3.40.30.10">
    <property type="entry name" value="Glutaredoxin"/>
    <property type="match status" value="1"/>
</dbReference>
<evidence type="ECO:0008006" key="3">
    <source>
        <dbReference type="Google" id="ProtNLM"/>
    </source>
</evidence>
<gene>
    <name evidence="1" type="ORF">CO173_02395</name>
</gene>
<protein>
    <recommendedName>
        <fullName evidence="3">Thioredoxin domain-containing protein</fullName>
    </recommendedName>
</protein>
<comment type="caution">
    <text evidence="1">The sequence shown here is derived from an EMBL/GenBank/DDBJ whole genome shotgun (WGS) entry which is preliminary data.</text>
</comment>